<feature type="region of interest" description="Disordered" evidence="1">
    <location>
        <begin position="171"/>
        <end position="222"/>
    </location>
</feature>
<dbReference type="AlphaFoldDB" id="A0A0F7SSC8"/>
<accession>A0A0F7SSC8</accession>
<feature type="compositionally biased region" description="Polar residues" evidence="1">
    <location>
        <begin position="42"/>
        <end position="57"/>
    </location>
</feature>
<evidence type="ECO:0000256" key="1">
    <source>
        <dbReference type="SAM" id="MobiDB-lite"/>
    </source>
</evidence>
<dbReference type="EMBL" id="LN483166">
    <property type="protein sequence ID" value="CED84381.1"/>
    <property type="molecule type" value="Genomic_DNA"/>
</dbReference>
<feature type="compositionally biased region" description="Low complexity" evidence="1">
    <location>
        <begin position="318"/>
        <end position="328"/>
    </location>
</feature>
<sequence>MTTKLSSPNTSSTPDPSRSPVVRPAAANNDSKVSVASPISAPEQSGQKALTMPSIETPQPISNMDLIFDSNQTILVDLSSPVEDISSFDLACSTPLPSSPSPEPLVSFLPSISTEELDRVIGIDPRLIPLPSSPSSDTLIDPVGLEISDFIAVQPCLIPLPISPILEPEENAALSDPNTDSLPLDLMSSSEGLCSDSPIDPPDELSLTSSTEDDPMPSTPQSPVQILSRLVEFAQVKSPIERSTTTTTTNKKTLRKRISTHNFFGSHSSTSPNEPISPTSPTSPFDGSFPSFFGRSSFGRKVAGPSTASGALSVTGTNSSQLSSQSNSTVVGFQPAIPAPTQTITHRPNPTSVLASTDPNRPKAPPSQIGPNTKRSEPIRSSSSEPHHRRPLPQTQAHPFHPRSNGAKRMSTGPSAIPLLPHPSVLMSSHPCWNTYSPTSPIGSTGYGSTSAFGFDNRAAAAATNQRRKTRDGSVGRSEVEKSIQGRRASRIFMPGESSRADWINMLEEKERSRDRSASKEGLSEKEESEQYTRAELCFMI</sequence>
<feature type="region of interest" description="Disordered" evidence="1">
    <location>
        <begin position="510"/>
        <end position="532"/>
    </location>
</feature>
<feature type="compositionally biased region" description="Low complexity" evidence="1">
    <location>
        <begin position="277"/>
        <end position="288"/>
    </location>
</feature>
<feature type="region of interest" description="Disordered" evidence="1">
    <location>
        <begin position="302"/>
        <end position="419"/>
    </location>
</feature>
<organism evidence="2">
    <name type="scientific">Phaffia rhodozyma</name>
    <name type="common">Yeast</name>
    <name type="synonym">Xanthophyllomyces dendrorhous</name>
    <dbReference type="NCBI Taxonomy" id="264483"/>
    <lineage>
        <taxon>Eukaryota</taxon>
        <taxon>Fungi</taxon>
        <taxon>Dikarya</taxon>
        <taxon>Basidiomycota</taxon>
        <taxon>Agaricomycotina</taxon>
        <taxon>Tremellomycetes</taxon>
        <taxon>Cystofilobasidiales</taxon>
        <taxon>Mrakiaceae</taxon>
        <taxon>Phaffia</taxon>
    </lineage>
</organism>
<feature type="region of interest" description="Disordered" evidence="1">
    <location>
        <begin position="261"/>
        <end position="288"/>
    </location>
</feature>
<feature type="region of interest" description="Disordered" evidence="1">
    <location>
        <begin position="1"/>
        <end position="57"/>
    </location>
</feature>
<feature type="compositionally biased region" description="Polar residues" evidence="1">
    <location>
        <begin position="306"/>
        <end position="317"/>
    </location>
</feature>
<evidence type="ECO:0000313" key="2">
    <source>
        <dbReference type="EMBL" id="CED84381.1"/>
    </source>
</evidence>
<feature type="compositionally biased region" description="Polar residues" evidence="1">
    <location>
        <begin position="176"/>
        <end position="192"/>
    </location>
</feature>
<feature type="compositionally biased region" description="Polar residues" evidence="1">
    <location>
        <begin position="340"/>
        <end position="359"/>
    </location>
</feature>
<feature type="compositionally biased region" description="Low complexity" evidence="1">
    <location>
        <begin position="1"/>
        <end position="24"/>
    </location>
</feature>
<reference evidence="2" key="1">
    <citation type="submission" date="2014-08" db="EMBL/GenBank/DDBJ databases">
        <authorList>
            <person name="Sharma Rahul"/>
            <person name="Thines Marco"/>
        </authorList>
    </citation>
    <scope>NUCLEOTIDE SEQUENCE</scope>
</reference>
<name>A0A0F7SSC8_PHARH</name>
<proteinExistence type="predicted"/>
<protein>
    <submittedName>
        <fullName evidence="2">Uncharacterized protein</fullName>
    </submittedName>
</protein>
<feature type="compositionally biased region" description="Polar residues" evidence="1">
    <location>
        <begin position="261"/>
        <end position="276"/>
    </location>
</feature>